<gene>
    <name evidence="4" type="ORF">TorRG33x02_245000</name>
</gene>
<dbReference type="OrthoDB" id="5554229at2759"/>
<dbReference type="PANTHER" id="PTHR46148:SF52">
    <property type="entry name" value="OS04G0603800 PROTEIN"/>
    <property type="match status" value="1"/>
</dbReference>
<evidence type="ECO:0000259" key="3">
    <source>
        <dbReference type="Pfam" id="PF24626"/>
    </source>
</evidence>
<dbReference type="SUPFAM" id="SSF54160">
    <property type="entry name" value="Chromo domain-like"/>
    <property type="match status" value="1"/>
</dbReference>
<keyword evidence="1" id="KW-0175">Coiled coil</keyword>
<dbReference type="InterPro" id="IPR023780">
    <property type="entry name" value="Chromo_domain"/>
</dbReference>
<dbReference type="Pfam" id="PF00385">
    <property type="entry name" value="Chromo"/>
    <property type="match status" value="1"/>
</dbReference>
<evidence type="ECO:0000313" key="4">
    <source>
        <dbReference type="EMBL" id="PON75651.1"/>
    </source>
</evidence>
<dbReference type="InterPro" id="IPR016197">
    <property type="entry name" value="Chromo-like_dom_sf"/>
</dbReference>
<proteinExistence type="predicted"/>
<dbReference type="Pfam" id="PF24626">
    <property type="entry name" value="SH3_Tf2-1"/>
    <property type="match status" value="1"/>
</dbReference>
<sequence length="255" mass="29507">SWAHWLPWAEYWYNTSFHTSIKTTPFRFLYGRDPPQLLPYDKGATVVSSLDKQLQERDTMLEDLKIQLHRAQQRMKTTADKHRREIQFEVGDLVYLKLRPYRQRSLARRYNEKLSPRYYGPYKVLSRIGSVAYKLDLPRSSSVHPVFHVSQLCRAIGASQPISELPPHLSAELELLVEPDAVLGVRSGTGHASFPSEVLVRWKGLPDFEATWESYDMIQHQFPSFHLEDKVALAAGGNDRPPIRFTYVRRGKKGN</sequence>
<feature type="domain" description="Tf2-1-like SH3-like" evidence="3">
    <location>
        <begin position="91"/>
        <end position="153"/>
    </location>
</feature>
<reference evidence="5" key="1">
    <citation type="submission" date="2016-06" db="EMBL/GenBank/DDBJ databases">
        <title>Parallel loss of symbiosis genes in relatives of nitrogen-fixing non-legume Parasponia.</title>
        <authorList>
            <person name="Van Velzen R."/>
            <person name="Holmer R."/>
            <person name="Bu F."/>
            <person name="Rutten L."/>
            <person name="Van Zeijl A."/>
            <person name="Liu W."/>
            <person name="Santuari L."/>
            <person name="Cao Q."/>
            <person name="Sharma T."/>
            <person name="Shen D."/>
            <person name="Roswanjaya Y."/>
            <person name="Wardhani T."/>
            <person name="Kalhor M.S."/>
            <person name="Jansen J."/>
            <person name="Van den Hoogen J."/>
            <person name="Gungor B."/>
            <person name="Hartog M."/>
            <person name="Hontelez J."/>
            <person name="Verver J."/>
            <person name="Yang W.-C."/>
            <person name="Schijlen E."/>
            <person name="Repin R."/>
            <person name="Schilthuizen M."/>
            <person name="Schranz E."/>
            <person name="Heidstra R."/>
            <person name="Miyata K."/>
            <person name="Fedorova E."/>
            <person name="Kohlen W."/>
            <person name="Bisseling T."/>
            <person name="Smit S."/>
            <person name="Geurts R."/>
        </authorList>
    </citation>
    <scope>NUCLEOTIDE SEQUENCE [LARGE SCALE GENOMIC DNA]</scope>
    <source>
        <strain evidence="5">cv. RG33-2</strain>
    </source>
</reference>
<evidence type="ECO:0000259" key="2">
    <source>
        <dbReference type="Pfam" id="PF00385"/>
    </source>
</evidence>
<feature type="coiled-coil region" evidence="1">
    <location>
        <begin position="54"/>
        <end position="81"/>
    </location>
</feature>
<dbReference type="InterPro" id="IPR056924">
    <property type="entry name" value="SH3_Tf2-1"/>
</dbReference>
<dbReference type="PANTHER" id="PTHR46148">
    <property type="entry name" value="CHROMO DOMAIN-CONTAINING PROTEIN"/>
    <property type="match status" value="1"/>
</dbReference>
<comment type="caution">
    <text evidence="4">The sequence shown here is derived from an EMBL/GenBank/DDBJ whole genome shotgun (WGS) entry which is preliminary data.</text>
</comment>
<dbReference type="AlphaFoldDB" id="A0A2P5DQU9"/>
<keyword evidence="5" id="KW-1185">Reference proteome</keyword>
<dbReference type="STRING" id="63057.A0A2P5DQU9"/>
<dbReference type="Proteomes" id="UP000237000">
    <property type="component" value="Unassembled WGS sequence"/>
</dbReference>
<dbReference type="EMBL" id="JXTC01000255">
    <property type="protein sequence ID" value="PON75651.1"/>
    <property type="molecule type" value="Genomic_DNA"/>
</dbReference>
<organism evidence="4 5">
    <name type="scientific">Trema orientale</name>
    <name type="common">Charcoal tree</name>
    <name type="synonym">Celtis orientalis</name>
    <dbReference type="NCBI Taxonomy" id="63057"/>
    <lineage>
        <taxon>Eukaryota</taxon>
        <taxon>Viridiplantae</taxon>
        <taxon>Streptophyta</taxon>
        <taxon>Embryophyta</taxon>
        <taxon>Tracheophyta</taxon>
        <taxon>Spermatophyta</taxon>
        <taxon>Magnoliopsida</taxon>
        <taxon>eudicotyledons</taxon>
        <taxon>Gunneridae</taxon>
        <taxon>Pentapetalae</taxon>
        <taxon>rosids</taxon>
        <taxon>fabids</taxon>
        <taxon>Rosales</taxon>
        <taxon>Cannabaceae</taxon>
        <taxon>Trema</taxon>
    </lineage>
</organism>
<dbReference type="InParanoid" id="A0A2P5DQU9"/>
<dbReference type="GO" id="GO:0003676">
    <property type="term" value="F:nucleic acid binding"/>
    <property type="evidence" value="ECO:0007669"/>
    <property type="project" value="InterPro"/>
</dbReference>
<feature type="domain" description="Chromo" evidence="2">
    <location>
        <begin position="178"/>
        <end position="223"/>
    </location>
</feature>
<dbReference type="Gene3D" id="3.30.420.10">
    <property type="entry name" value="Ribonuclease H-like superfamily/Ribonuclease H"/>
    <property type="match status" value="1"/>
</dbReference>
<dbReference type="InterPro" id="IPR036397">
    <property type="entry name" value="RNaseH_sf"/>
</dbReference>
<dbReference type="Gene3D" id="2.40.50.40">
    <property type="match status" value="1"/>
</dbReference>
<evidence type="ECO:0000256" key="1">
    <source>
        <dbReference type="SAM" id="Coils"/>
    </source>
</evidence>
<protein>
    <submittedName>
        <fullName evidence="4">Ribonuclease H-like domain containing protein</fullName>
    </submittedName>
</protein>
<evidence type="ECO:0000313" key="5">
    <source>
        <dbReference type="Proteomes" id="UP000237000"/>
    </source>
</evidence>
<name>A0A2P5DQU9_TREOI</name>
<accession>A0A2P5DQU9</accession>
<feature type="non-terminal residue" evidence="4">
    <location>
        <position position="1"/>
    </location>
</feature>